<comment type="caution">
    <text evidence="5">The sequence shown here is derived from an EMBL/GenBank/DDBJ whole genome shotgun (WGS) entry which is preliminary data.</text>
</comment>
<dbReference type="SUPFAM" id="SSF53474">
    <property type="entry name" value="alpha/beta-Hydrolases"/>
    <property type="match status" value="1"/>
</dbReference>
<sequence length="510" mass="55574">MEASPTAILKLLLPKTPFILKTALAHTLSLSPTASKWDLRTELTINIMRSMLVPGSTPSTISKNQRLTTKDPGVKGKMWISKVSIPVDSDDDHVRQLVLDTVDSMSTTPEQKATVYEKPASQPLEAEWTGYRASATSTSPEPPNLSEQEKYNNLVAETTSKVTTLYFHGGAMYLLDPSTYRNLTSRIAKDTGGRVFSVRYRLAPQHPFPAALLDALVAYIGLLHPPPGSPHAPIPASEIVFAGDSAGGMLCAALLQLLLQIHRTHTPSDPSSPSLPTVKWHNKDVPLPLPAGLALTSPWLDLTRSLPSLTSLAHYDYLPSPSQTLTHRWPACPAWPSPPPRADLYCDGGLLLHPLASPLMALDWTNAPPVFFSVGQEMLRDEDAVLARRLVQQGSVIRWVEFEGMPHVFAVILEGSAAADRHHEVFAAFCSDVVVAAAAAANKTEGQGLKSEARLVLAKSLKDKDMDLKDITDLTDEQVDGLCNDGMKRIVEVFEARRNGDEDAVQRAML</sequence>
<accession>A0A9W4XQM3</accession>
<dbReference type="OrthoDB" id="5354320at2759"/>
<dbReference type="PANTHER" id="PTHR48081:SF25">
    <property type="entry name" value="PUTATIVE (AFU_ORTHOLOGUE AFUA_3G11560)-RELATED"/>
    <property type="match status" value="1"/>
</dbReference>
<gene>
    <name evidence="5" type="ORF">PDIGIT_LOCUS13221</name>
</gene>
<dbReference type="InterPro" id="IPR033140">
    <property type="entry name" value="Lipase_GDXG_put_SER_AS"/>
</dbReference>
<evidence type="ECO:0000259" key="4">
    <source>
        <dbReference type="Pfam" id="PF07859"/>
    </source>
</evidence>
<dbReference type="InterPro" id="IPR029058">
    <property type="entry name" value="AB_hydrolase_fold"/>
</dbReference>
<protein>
    <recommendedName>
        <fullName evidence="4">Alpha/beta hydrolase fold-3 domain-containing protein</fullName>
    </recommendedName>
</protein>
<dbReference type="InterPro" id="IPR013094">
    <property type="entry name" value="AB_hydrolase_3"/>
</dbReference>
<proteinExistence type="inferred from homology"/>
<reference evidence="5" key="1">
    <citation type="submission" date="2023-01" db="EMBL/GenBank/DDBJ databases">
        <authorList>
            <person name="Van Ghelder C."/>
            <person name="Rancurel C."/>
        </authorList>
    </citation>
    <scope>NUCLEOTIDE SEQUENCE</scope>
    <source>
        <strain evidence="5">CNCM I-4278</strain>
    </source>
</reference>
<evidence type="ECO:0000313" key="5">
    <source>
        <dbReference type="EMBL" id="CAI6340053.1"/>
    </source>
</evidence>
<evidence type="ECO:0000256" key="2">
    <source>
        <dbReference type="ARBA" id="ARBA00022801"/>
    </source>
</evidence>
<dbReference type="Pfam" id="PF07859">
    <property type="entry name" value="Abhydrolase_3"/>
    <property type="match status" value="1"/>
</dbReference>
<evidence type="ECO:0000256" key="1">
    <source>
        <dbReference type="ARBA" id="ARBA00010515"/>
    </source>
</evidence>
<keyword evidence="2" id="KW-0378">Hydrolase</keyword>
<comment type="similarity">
    <text evidence="1">Belongs to the 'GDXG' lipolytic enzyme family.</text>
</comment>
<name>A0A9W4XQM3_9PLEO</name>
<dbReference type="EMBL" id="CAOQHR010000010">
    <property type="protein sequence ID" value="CAI6340053.1"/>
    <property type="molecule type" value="Genomic_DNA"/>
</dbReference>
<dbReference type="AlphaFoldDB" id="A0A9W4XQM3"/>
<evidence type="ECO:0000313" key="6">
    <source>
        <dbReference type="Proteomes" id="UP001152607"/>
    </source>
</evidence>
<feature type="active site" evidence="3">
    <location>
        <position position="245"/>
    </location>
</feature>
<dbReference type="PANTHER" id="PTHR48081">
    <property type="entry name" value="AB HYDROLASE SUPERFAMILY PROTEIN C4A8.06C"/>
    <property type="match status" value="1"/>
</dbReference>
<feature type="domain" description="Alpha/beta hydrolase fold-3" evidence="4">
    <location>
        <begin position="165"/>
        <end position="410"/>
    </location>
</feature>
<keyword evidence="6" id="KW-1185">Reference proteome</keyword>
<dbReference type="Gene3D" id="3.40.50.1820">
    <property type="entry name" value="alpha/beta hydrolase"/>
    <property type="match status" value="1"/>
</dbReference>
<organism evidence="5 6">
    <name type="scientific">Periconia digitata</name>
    <dbReference type="NCBI Taxonomy" id="1303443"/>
    <lineage>
        <taxon>Eukaryota</taxon>
        <taxon>Fungi</taxon>
        <taxon>Dikarya</taxon>
        <taxon>Ascomycota</taxon>
        <taxon>Pezizomycotina</taxon>
        <taxon>Dothideomycetes</taxon>
        <taxon>Pleosporomycetidae</taxon>
        <taxon>Pleosporales</taxon>
        <taxon>Massarineae</taxon>
        <taxon>Periconiaceae</taxon>
        <taxon>Periconia</taxon>
    </lineage>
</organism>
<dbReference type="InterPro" id="IPR050300">
    <property type="entry name" value="GDXG_lipolytic_enzyme"/>
</dbReference>
<dbReference type="PROSITE" id="PS01174">
    <property type="entry name" value="LIPASE_GDXG_SER"/>
    <property type="match status" value="1"/>
</dbReference>
<evidence type="ECO:0000256" key="3">
    <source>
        <dbReference type="PROSITE-ProRule" id="PRU10038"/>
    </source>
</evidence>
<dbReference type="GO" id="GO:0016787">
    <property type="term" value="F:hydrolase activity"/>
    <property type="evidence" value="ECO:0007669"/>
    <property type="project" value="UniProtKB-KW"/>
</dbReference>
<dbReference type="Proteomes" id="UP001152607">
    <property type="component" value="Unassembled WGS sequence"/>
</dbReference>